<dbReference type="InterPro" id="IPR002178">
    <property type="entry name" value="PTS_EIIA_type-2_dom"/>
</dbReference>
<dbReference type="SUPFAM" id="SSF55804">
    <property type="entry name" value="Phoshotransferase/anion transport protein"/>
    <property type="match status" value="1"/>
</dbReference>
<feature type="domain" description="PTS EIIA type-2" evidence="2">
    <location>
        <begin position="145"/>
        <end position="289"/>
    </location>
</feature>
<protein>
    <submittedName>
        <fullName evidence="3">Helix-turn-helix domain-containing protein</fullName>
    </submittedName>
</protein>
<dbReference type="PROSITE" id="PS50943">
    <property type="entry name" value="HTH_CROC1"/>
    <property type="match status" value="1"/>
</dbReference>
<evidence type="ECO:0000259" key="2">
    <source>
        <dbReference type="PROSITE" id="PS51094"/>
    </source>
</evidence>
<dbReference type="Gene3D" id="3.40.930.10">
    <property type="entry name" value="Mannitol-specific EII, Chain A"/>
    <property type="match status" value="1"/>
</dbReference>
<dbReference type="InterPro" id="IPR001387">
    <property type="entry name" value="Cro/C1-type_HTH"/>
</dbReference>
<feature type="domain" description="HTH cro/C1-type" evidence="1">
    <location>
        <begin position="7"/>
        <end position="62"/>
    </location>
</feature>
<proteinExistence type="predicted"/>
<reference evidence="3 4" key="1">
    <citation type="journal article" date="2017" name="ISME J.">
        <title>Energy and carbon metabolisms in a deep terrestrial subsurface fluid microbial community.</title>
        <authorList>
            <person name="Momper L."/>
            <person name="Jungbluth S.P."/>
            <person name="Lee M.D."/>
            <person name="Amend J.P."/>
        </authorList>
    </citation>
    <scope>NUCLEOTIDE SEQUENCE [LARGE SCALE GENOMIC DNA]</scope>
    <source>
        <strain evidence="3">SURF_17</strain>
    </source>
</reference>
<dbReference type="PANTHER" id="PTHR47738:SF1">
    <property type="entry name" value="NITROGEN REGULATORY PROTEIN"/>
    <property type="match status" value="1"/>
</dbReference>
<dbReference type="InterPro" id="IPR010982">
    <property type="entry name" value="Lambda_DNA-bd_dom_sf"/>
</dbReference>
<dbReference type="InterPro" id="IPR016152">
    <property type="entry name" value="PTrfase/Anion_transptr"/>
</dbReference>
<gene>
    <name evidence="3" type="ORF">C4532_01195</name>
</gene>
<dbReference type="PANTHER" id="PTHR47738">
    <property type="entry name" value="PTS SYSTEM FRUCTOSE-LIKE EIIA COMPONENT-RELATED"/>
    <property type="match status" value="1"/>
</dbReference>
<dbReference type="GO" id="GO:0030295">
    <property type="term" value="F:protein kinase activator activity"/>
    <property type="evidence" value="ECO:0007669"/>
    <property type="project" value="TreeGrafter"/>
</dbReference>
<dbReference type="Proteomes" id="UP000285961">
    <property type="component" value="Unassembled WGS sequence"/>
</dbReference>
<dbReference type="SMART" id="SM00530">
    <property type="entry name" value="HTH_XRE"/>
    <property type="match status" value="1"/>
</dbReference>
<evidence type="ECO:0000313" key="3">
    <source>
        <dbReference type="EMBL" id="RJP75029.1"/>
    </source>
</evidence>
<dbReference type="GO" id="GO:0003677">
    <property type="term" value="F:DNA binding"/>
    <property type="evidence" value="ECO:0007669"/>
    <property type="project" value="InterPro"/>
</dbReference>
<dbReference type="PROSITE" id="PS51094">
    <property type="entry name" value="PTS_EIIA_TYPE_2"/>
    <property type="match status" value="1"/>
</dbReference>
<dbReference type="CDD" id="cd00211">
    <property type="entry name" value="PTS_IIA_fru"/>
    <property type="match status" value="1"/>
</dbReference>
<dbReference type="Gene3D" id="1.10.260.40">
    <property type="entry name" value="lambda repressor-like DNA-binding domains"/>
    <property type="match status" value="1"/>
</dbReference>
<organism evidence="3 4">
    <name type="scientific">Candidatus Abyssobacteria bacterium SURF_17</name>
    <dbReference type="NCBI Taxonomy" id="2093361"/>
    <lineage>
        <taxon>Bacteria</taxon>
        <taxon>Pseudomonadati</taxon>
        <taxon>Candidatus Hydrogenedentota</taxon>
        <taxon>Candidatus Abyssobacteria</taxon>
    </lineage>
</organism>
<accession>A0A419F8U5</accession>
<dbReference type="AlphaFoldDB" id="A0A419F8U5"/>
<comment type="caution">
    <text evidence="3">The sequence shown here is derived from an EMBL/GenBank/DDBJ whole genome shotgun (WGS) entry which is preliminary data.</text>
</comment>
<dbReference type="EMBL" id="QZKI01000008">
    <property type="protein sequence ID" value="RJP75029.1"/>
    <property type="molecule type" value="Genomic_DNA"/>
</dbReference>
<dbReference type="CDD" id="cd00093">
    <property type="entry name" value="HTH_XRE"/>
    <property type="match status" value="1"/>
</dbReference>
<dbReference type="SUPFAM" id="SSF47413">
    <property type="entry name" value="lambda repressor-like DNA-binding domains"/>
    <property type="match status" value="1"/>
</dbReference>
<dbReference type="InterPro" id="IPR051541">
    <property type="entry name" value="PTS_SugarTrans_NitroReg"/>
</dbReference>
<dbReference type="Pfam" id="PF13560">
    <property type="entry name" value="HTH_31"/>
    <property type="match status" value="1"/>
</dbReference>
<sequence>MNFGHVLKTLRLCSGMSLRELSRIIDVSPTYLSLIENGKQPPPSDMRVAQIEEALGLPTGCLRGATGCVTSEVALFIRNVPEVADFLKAAKVNLMSAEDFMMLTSLINSFGWQRTREALEATTLHTVETFTSNREAPGISPYVWPFLSEELIFDIFGFEDKQRLLGEIVSRMASQFDGLQSEIMVKQLLERERVASTGIGDGVAVPHVYFSGLRRMVIVLSRIPTGMDFDAIDGEPVYLVLLLAGPVSAKDLHLQLLARATRLLSYSNFRESVLKASDPAEIISIFRSAERRIP</sequence>
<evidence type="ECO:0000259" key="1">
    <source>
        <dbReference type="PROSITE" id="PS50943"/>
    </source>
</evidence>
<evidence type="ECO:0000313" key="4">
    <source>
        <dbReference type="Proteomes" id="UP000285961"/>
    </source>
</evidence>
<name>A0A419F8U5_9BACT</name>
<dbReference type="Pfam" id="PF00359">
    <property type="entry name" value="PTS_EIIA_2"/>
    <property type="match status" value="1"/>
</dbReference>